<feature type="transmembrane region" description="Helical" evidence="17">
    <location>
        <begin position="9"/>
        <end position="27"/>
    </location>
</feature>
<keyword evidence="10 16" id="KW-0326">Glycosidase</keyword>
<feature type="domain" description="Glycoside hydrolase family 5" evidence="18">
    <location>
        <begin position="134"/>
        <end position="408"/>
    </location>
</feature>
<dbReference type="SUPFAM" id="SSF51445">
    <property type="entry name" value="(Trans)glycosidases"/>
    <property type="match status" value="1"/>
</dbReference>
<evidence type="ECO:0000256" key="8">
    <source>
        <dbReference type="ARBA" id="ARBA00023136"/>
    </source>
</evidence>
<evidence type="ECO:0000256" key="7">
    <source>
        <dbReference type="ARBA" id="ARBA00022989"/>
    </source>
</evidence>
<evidence type="ECO:0000256" key="2">
    <source>
        <dbReference type="ARBA" id="ARBA00005641"/>
    </source>
</evidence>
<dbReference type="Gene3D" id="3.20.20.80">
    <property type="entry name" value="Glycosidases"/>
    <property type="match status" value="1"/>
</dbReference>
<keyword evidence="3" id="KW-1003">Cell membrane</keyword>
<dbReference type="GO" id="GO:0009986">
    <property type="term" value="C:cell surface"/>
    <property type="evidence" value="ECO:0007669"/>
    <property type="project" value="TreeGrafter"/>
</dbReference>
<evidence type="ECO:0000256" key="10">
    <source>
        <dbReference type="ARBA" id="ARBA00023295"/>
    </source>
</evidence>
<reference evidence="20" key="1">
    <citation type="submission" date="2022-11" db="UniProtKB">
        <authorList>
            <consortium name="WormBaseParasite"/>
        </authorList>
    </citation>
    <scope>IDENTIFICATION</scope>
</reference>
<evidence type="ECO:0000256" key="5">
    <source>
        <dbReference type="ARBA" id="ARBA00022801"/>
    </source>
</evidence>
<keyword evidence="19" id="KW-1185">Reference proteome</keyword>
<dbReference type="GO" id="GO:0071555">
    <property type="term" value="P:cell wall organization"/>
    <property type="evidence" value="ECO:0007669"/>
    <property type="project" value="UniProtKB-KW"/>
</dbReference>
<dbReference type="PANTHER" id="PTHR31297:SF34">
    <property type="entry name" value="GLUCAN 1,3-BETA-GLUCOSIDASE 2"/>
    <property type="match status" value="1"/>
</dbReference>
<keyword evidence="9" id="KW-0325">Glycoprotein</keyword>
<evidence type="ECO:0000256" key="11">
    <source>
        <dbReference type="ARBA" id="ARBA00023316"/>
    </source>
</evidence>
<comment type="subcellular location">
    <subcellularLocation>
        <location evidence="1">Cell membrane</location>
        <topology evidence="1">Single-pass type II membrane protein</topology>
    </subcellularLocation>
</comment>
<dbReference type="InterPro" id="IPR017853">
    <property type="entry name" value="GH"/>
</dbReference>
<evidence type="ECO:0000256" key="12">
    <source>
        <dbReference type="ARBA" id="ARBA00036824"/>
    </source>
</evidence>
<evidence type="ECO:0000259" key="18">
    <source>
        <dbReference type="Pfam" id="PF00150"/>
    </source>
</evidence>
<dbReference type="GO" id="GO:0005886">
    <property type="term" value="C:plasma membrane"/>
    <property type="evidence" value="ECO:0007669"/>
    <property type="project" value="UniProtKB-SubCell"/>
</dbReference>
<keyword evidence="4 17" id="KW-0812">Transmembrane</keyword>
<keyword evidence="6" id="KW-0735">Signal-anchor</keyword>
<dbReference type="InterPro" id="IPR018087">
    <property type="entry name" value="Glyco_hydro_5_CS"/>
</dbReference>
<dbReference type="GO" id="GO:0005576">
    <property type="term" value="C:extracellular region"/>
    <property type="evidence" value="ECO:0007669"/>
    <property type="project" value="TreeGrafter"/>
</dbReference>
<dbReference type="InterPro" id="IPR001547">
    <property type="entry name" value="Glyco_hydro_5"/>
</dbReference>
<comment type="function">
    <text evidence="13">Glucosidase involved in the degradation of cellulosic biomass. Active on lichenan.</text>
</comment>
<evidence type="ECO:0000256" key="17">
    <source>
        <dbReference type="SAM" id="Phobius"/>
    </source>
</evidence>
<protein>
    <recommendedName>
        <fullName evidence="14">glucan 1,3-beta-glucosidase</fullName>
        <ecNumber evidence="14">3.2.1.58</ecNumber>
    </recommendedName>
    <alternativeName>
        <fullName evidence="15">Exo-1,3-beta-glucanase D</fullName>
    </alternativeName>
</protein>
<dbReference type="GO" id="GO:0004338">
    <property type="term" value="F:glucan exo-1,3-beta-glucosidase activity"/>
    <property type="evidence" value="ECO:0007669"/>
    <property type="project" value="UniProtKB-EC"/>
</dbReference>
<evidence type="ECO:0000256" key="14">
    <source>
        <dbReference type="ARBA" id="ARBA00038929"/>
    </source>
</evidence>
<dbReference type="InterPro" id="IPR050386">
    <property type="entry name" value="Glycosyl_hydrolase_5"/>
</dbReference>
<dbReference type="PROSITE" id="PS00659">
    <property type="entry name" value="GLYCOSYL_HYDROL_F5"/>
    <property type="match status" value="1"/>
</dbReference>
<dbReference type="Pfam" id="PF00150">
    <property type="entry name" value="Cellulase"/>
    <property type="match status" value="1"/>
</dbReference>
<comment type="similarity">
    <text evidence="2 16">Belongs to the glycosyl hydrolase 5 (cellulase A) family.</text>
</comment>
<organism evidence="19 20">
    <name type="scientific">Acrobeloides nanus</name>
    <dbReference type="NCBI Taxonomy" id="290746"/>
    <lineage>
        <taxon>Eukaryota</taxon>
        <taxon>Metazoa</taxon>
        <taxon>Ecdysozoa</taxon>
        <taxon>Nematoda</taxon>
        <taxon>Chromadorea</taxon>
        <taxon>Rhabditida</taxon>
        <taxon>Tylenchina</taxon>
        <taxon>Cephalobomorpha</taxon>
        <taxon>Cephaloboidea</taxon>
        <taxon>Cephalobidae</taxon>
        <taxon>Acrobeloides</taxon>
    </lineage>
</organism>
<evidence type="ECO:0000256" key="3">
    <source>
        <dbReference type="ARBA" id="ARBA00022475"/>
    </source>
</evidence>
<keyword evidence="11" id="KW-0961">Cell wall biogenesis/degradation</keyword>
<keyword evidence="5 16" id="KW-0378">Hydrolase</keyword>
<evidence type="ECO:0000256" key="4">
    <source>
        <dbReference type="ARBA" id="ARBA00022692"/>
    </source>
</evidence>
<dbReference type="EC" id="3.2.1.58" evidence="14"/>
<evidence type="ECO:0000256" key="9">
    <source>
        <dbReference type="ARBA" id="ARBA00023180"/>
    </source>
</evidence>
<evidence type="ECO:0000256" key="1">
    <source>
        <dbReference type="ARBA" id="ARBA00004401"/>
    </source>
</evidence>
<proteinExistence type="inferred from homology"/>
<keyword evidence="7 17" id="KW-1133">Transmembrane helix</keyword>
<accession>A0A914EEX5</accession>
<dbReference type="WBParaSite" id="ACRNAN_scaffold7584.g25111.t1">
    <property type="protein sequence ID" value="ACRNAN_scaffold7584.g25111.t1"/>
    <property type="gene ID" value="ACRNAN_scaffold7584.g25111"/>
</dbReference>
<dbReference type="Proteomes" id="UP000887540">
    <property type="component" value="Unplaced"/>
</dbReference>
<comment type="catalytic activity">
    <reaction evidence="12">
        <text>Successive hydrolysis of beta-D-glucose units from the non-reducing ends of (1-&gt;3)-beta-D-glucans, releasing alpha-glucose.</text>
        <dbReference type="EC" id="3.2.1.58"/>
    </reaction>
</comment>
<dbReference type="AlphaFoldDB" id="A0A914EEX5"/>
<evidence type="ECO:0000256" key="16">
    <source>
        <dbReference type="RuleBase" id="RU361153"/>
    </source>
</evidence>
<evidence type="ECO:0000256" key="6">
    <source>
        <dbReference type="ARBA" id="ARBA00022968"/>
    </source>
</evidence>
<evidence type="ECO:0000313" key="20">
    <source>
        <dbReference type="WBParaSite" id="ACRNAN_scaffold7584.g25111.t1"/>
    </source>
</evidence>
<dbReference type="GO" id="GO:0009251">
    <property type="term" value="P:glucan catabolic process"/>
    <property type="evidence" value="ECO:0007669"/>
    <property type="project" value="TreeGrafter"/>
</dbReference>
<keyword evidence="8 17" id="KW-0472">Membrane</keyword>
<evidence type="ECO:0000256" key="13">
    <source>
        <dbReference type="ARBA" id="ARBA00037126"/>
    </source>
</evidence>
<evidence type="ECO:0000313" key="19">
    <source>
        <dbReference type="Proteomes" id="UP000887540"/>
    </source>
</evidence>
<dbReference type="PANTHER" id="PTHR31297">
    <property type="entry name" value="GLUCAN ENDO-1,6-BETA-GLUCOSIDASE B"/>
    <property type="match status" value="1"/>
</dbReference>
<name>A0A914EEX5_9BILA</name>
<dbReference type="FunFam" id="3.20.20.80:FF:000113">
    <property type="entry name" value="Glucan 1,3-beta-glucosidase"/>
    <property type="match status" value="1"/>
</dbReference>
<evidence type="ECO:0000256" key="15">
    <source>
        <dbReference type="ARBA" id="ARBA00041260"/>
    </source>
</evidence>
<sequence>MGSNGQKTAILIATICILLYLMVKIAVEYVQMMVFVLTSYGPIIMVPKQSANSVCGYVLSRGSLLEIKQAIKGGTMPIRGTNLGGWLVAERWMTGGSPAWNGVPDDVANQGEYVTMKHLGHANGDTQFDSHRSSFITEQDFKDIAAAGLNTIRIPVGYWITGFDNSGGGDPDGWKVYAPGAINYLDKAIREWAPRNNLLVLISFHAAKGSQNGADHSAPENPDKAYWSSYPENVNNTLDAVEWLARRYNNEISFLGIGLLNEPRHDQNEAVLKQYYYDAYGRIRAIPSDCLLTTSPLLSQQDPRASGNWNSFMSPPGWQGIRHEWHRYQVWGFDSSGGWTAQKLIDYANNQLANDIKDWNGNWLFIGEWSIATAVDMSDDNTLRSYARAQLGAFSKAKGGWTYWAWKFYNDDGTSRNQWSMKSMIKMGLLWML</sequence>